<name>A0A1G9YPX8_9BACT</name>
<dbReference type="Gene3D" id="2.40.128.520">
    <property type="match status" value="1"/>
</dbReference>
<evidence type="ECO:0000313" key="3">
    <source>
        <dbReference type="Proteomes" id="UP000198901"/>
    </source>
</evidence>
<organism evidence="2 3">
    <name type="scientific">Siphonobacter aquaeclarae</name>
    <dbReference type="NCBI Taxonomy" id="563176"/>
    <lineage>
        <taxon>Bacteria</taxon>
        <taxon>Pseudomonadati</taxon>
        <taxon>Bacteroidota</taxon>
        <taxon>Cytophagia</taxon>
        <taxon>Cytophagales</taxon>
        <taxon>Cytophagaceae</taxon>
        <taxon>Siphonobacter</taxon>
    </lineage>
</organism>
<accession>A0A1G9YPX8</accession>
<dbReference type="OrthoDB" id="670849at2"/>
<protein>
    <submittedName>
        <fullName evidence="2">Uncharacterized conserved protein, DUF2147 family</fullName>
    </submittedName>
</protein>
<dbReference type="Pfam" id="PF09917">
    <property type="entry name" value="DUF2147"/>
    <property type="match status" value="1"/>
</dbReference>
<dbReference type="InterPro" id="IPR019223">
    <property type="entry name" value="DUF2147"/>
</dbReference>
<gene>
    <name evidence="2" type="ORF">SAMN04488090_5007</name>
</gene>
<dbReference type="EMBL" id="FNGS01000015">
    <property type="protein sequence ID" value="SDN11080.1"/>
    <property type="molecule type" value="Genomic_DNA"/>
</dbReference>
<keyword evidence="3" id="KW-1185">Reference proteome</keyword>
<dbReference type="AlphaFoldDB" id="A0A1G9YPX8"/>
<feature type="domain" description="DUF2147" evidence="1">
    <location>
        <begin position="35"/>
        <end position="127"/>
    </location>
</feature>
<sequence length="128" mass="14111">MFASNETNRIMQASILVAILLSLQMLTQSGNPLVGRWINEDKSRVIEFFTNGDTYDALIREADDKSLIGRKQIAGLTTKDGKSFRNGTLFLIRKGKSAKCSARLTNGQTLEITGSVGLLSKSQTWTKL</sequence>
<dbReference type="Proteomes" id="UP000198901">
    <property type="component" value="Unassembled WGS sequence"/>
</dbReference>
<evidence type="ECO:0000259" key="1">
    <source>
        <dbReference type="Pfam" id="PF09917"/>
    </source>
</evidence>
<proteinExistence type="predicted"/>
<evidence type="ECO:0000313" key="2">
    <source>
        <dbReference type="EMBL" id="SDN11080.1"/>
    </source>
</evidence>
<dbReference type="STRING" id="563176.SAMN04488090_5007"/>
<reference evidence="2 3" key="1">
    <citation type="submission" date="2016-10" db="EMBL/GenBank/DDBJ databases">
        <authorList>
            <person name="de Groot N.N."/>
        </authorList>
    </citation>
    <scope>NUCLEOTIDE SEQUENCE [LARGE SCALE GENOMIC DNA]</scope>
    <source>
        <strain evidence="2 3">DSM 21668</strain>
    </source>
</reference>